<reference evidence="1 2" key="1">
    <citation type="submission" date="2019-07" db="EMBL/GenBank/DDBJ databases">
        <authorList>
            <person name="Jastrzebski P J."/>
            <person name="Paukszto L."/>
            <person name="Jastrzebski P J."/>
        </authorList>
    </citation>
    <scope>NUCLEOTIDE SEQUENCE [LARGE SCALE GENOMIC DNA]</scope>
    <source>
        <strain evidence="1 2">WMS-il1</strain>
    </source>
</reference>
<evidence type="ECO:0000313" key="2">
    <source>
        <dbReference type="Proteomes" id="UP000321570"/>
    </source>
</evidence>
<dbReference type="EMBL" id="CABIJS010000697">
    <property type="protein sequence ID" value="VUZ55790.1"/>
    <property type="molecule type" value="Genomic_DNA"/>
</dbReference>
<dbReference type="AlphaFoldDB" id="A0A564Z8K9"/>
<name>A0A564Z8K9_HYMDI</name>
<keyword evidence="2" id="KW-1185">Reference proteome</keyword>
<gene>
    <name evidence="1" type="ORF">WMSIL1_LOCUS13691</name>
</gene>
<organism evidence="1 2">
    <name type="scientific">Hymenolepis diminuta</name>
    <name type="common">Rat tapeworm</name>
    <dbReference type="NCBI Taxonomy" id="6216"/>
    <lineage>
        <taxon>Eukaryota</taxon>
        <taxon>Metazoa</taxon>
        <taxon>Spiralia</taxon>
        <taxon>Lophotrochozoa</taxon>
        <taxon>Platyhelminthes</taxon>
        <taxon>Cestoda</taxon>
        <taxon>Eucestoda</taxon>
        <taxon>Cyclophyllidea</taxon>
        <taxon>Hymenolepididae</taxon>
        <taxon>Hymenolepis</taxon>
    </lineage>
</organism>
<proteinExistence type="predicted"/>
<evidence type="ECO:0000313" key="1">
    <source>
        <dbReference type="EMBL" id="VUZ55790.1"/>
    </source>
</evidence>
<dbReference type="Proteomes" id="UP000321570">
    <property type="component" value="Unassembled WGS sequence"/>
</dbReference>
<protein>
    <submittedName>
        <fullName evidence="1">Uncharacterized protein</fullName>
    </submittedName>
</protein>
<sequence>MPEVRRILTVKQTGTLHRMMATGMQIIRTFYPNVQIIPYNNFLAVRHDMTIWFMDYHEDKMDIYFCFTDPNDEMGNVLINAFRSYL</sequence>
<accession>A0A564Z8K9</accession>